<feature type="transmembrane region" description="Helical" evidence="2">
    <location>
        <begin position="166"/>
        <end position="185"/>
    </location>
</feature>
<evidence type="ECO:0000256" key="3">
    <source>
        <dbReference type="SAM" id="SignalP"/>
    </source>
</evidence>
<keyword evidence="7" id="KW-1185">Reference proteome</keyword>
<dbReference type="Proteomes" id="UP000027195">
    <property type="component" value="Unassembled WGS sequence"/>
</dbReference>
<dbReference type="InParanoid" id="A0A067MX17"/>
<feature type="region of interest" description="Disordered" evidence="1">
    <location>
        <begin position="296"/>
        <end position="322"/>
    </location>
</feature>
<dbReference type="Pfam" id="PF10348">
    <property type="entry name" value="DUF2427"/>
    <property type="match status" value="1"/>
</dbReference>
<evidence type="ECO:0000256" key="1">
    <source>
        <dbReference type="SAM" id="MobiDB-lite"/>
    </source>
</evidence>
<name>A0A067MX17_BOTB1</name>
<feature type="signal peptide" evidence="3">
    <location>
        <begin position="1"/>
        <end position="16"/>
    </location>
</feature>
<accession>A0A067MX17</accession>
<protein>
    <recommendedName>
        <fullName evidence="8">Protein YTP1-like C-terminal domain-containing protein</fullName>
    </recommendedName>
</protein>
<feature type="region of interest" description="Disordered" evidence="1">
    <location>
        <begin position="228"/>
        <end position="250"/>
    </location>
</feature>
<feature type="transmembrane region" description="Helical" evidence="2">
    <location>
        <begin position="604"/>
        <end position="628"/>
    </location>
</feature>
<dbReference type="PANTHER" id="PTHR31685">
    <property type="entry name" value="INTEGRAL MEMBRANE PROTEIN (AFU_ORTHOLOGUE AFUA_6G12730)-RELATED"/>
    <property type="match status" value="1"/>
</dbReference>
<dbReference type="InterPro" id="IPR018825">
    <property type="entry name" value="DUF2427"/>
</dbReference>
<dbReference type="EMBL" id="KL198029">
    <property type="protein sequence ID" value="KDQ16101.1"/>
    <property type="molecule type" value="Genomic_DNA"/>
</dbReference>
<dbReference type="STRING" id="930990.A0A067MX17"/>
<organism evidence="6 7">
    <name type="scientific">Botryobasidium botryosum (strain FD-172 SS1)</name>
    <dbReference type="NCBI Taxonomy" id="930990"/>
    <lineage>
        <taxon>Eukaryota</taxon>
        <taxon>Fungi</taxon>
        <taxon>Dikarya</taxon>
        <taxon>Basidiomycota</taxon>
        <taxon>Agaricomycotina</taxon>
        <taxon>Agaricomycetes</taxon>
        <taxon>Cantharellales</taxon>
        <taxon>Botryobasidiaceae</taxon>
        <taxon>Botryobasidium</taxon>
    </lineage>
</organism>
<sequence length="672" mass="74587">MRRLLILAATAAFALAAPRLQPRDDTHDAHHDHHAMANASTSHMTQLDEHSAHNSHAAPLLQLNETEVLLHHAPDPPSYWSHDFEGDHPHDEGTWPALMLFHVLGMSLAFFVFLPITIVLRAAKHPLRWLAQVAFNAFLLVGSFSATLYNKLTPNLYQGSVHGKSGYIALLVVIALSVVDAVHLIRRAFSYFTNTRPITLRGAWDSIVAAKEPLFLARDFEYDGLVQTPDEYDDSDHSPTSSTPRHAHFDEPLRPGEILYESSDWANEEVTESPRTATTFYEREIPMRRFSGLSESTLRDPSVHSPTRTDSPEPRAAAAPPASRLQRLGTLLFDITERVLVVYAYTLVLSGATVYTGICRGNYINGCMAHLIKGSIFLLYGVLTFARYLGAFADLGWAWNRLPHTVRRRQPPSAEMVESSLIFLYGVTNTWMERFGAEPGSPYTTKQVQHISIAVMFWFAGLVGMGLESGLIRRLLSAPAVHADGRAREQIPQPASALGSFNPFPALVIGVTGAAMSAHHQTYLFQVQIHALWGYLLLAFAVLRFFTYFFLWLRPPRSVLPSRPPTEALASFFLACGGFTFILSTEQIGFAAMRRGHADIMMHLNLVVAVICFIFTWCMGILAFRGWAVAAMSSSSRSNNNSNTHADATGVPHSQHAISRAKLMSHEESHAV</sequence>
<feature type="transmembrane region" description="Helical" evidence="2">
    <location>
        <begin position="572"/>
        <end position="592"/>
    </location>
</feature>
<keyword evidence="2" id="KW-0472">Membrane</keyword>
<feature type="transmembrane region" description="Helical" evidence="2">
    <location>
        <begin position="99"/>
        <end position="120"/>
    </location>
</feature>
<dbReference type="FunCoup" id="A0A067MX17">
    <property type="interactions" value="15"/>
</dbReference>
<dbReference type="OrthoDB" id="4005299at2759"/>
<feature type="domain" description="DUF2427" evidence="4">
    <location>
        <begin position="97"/>
        <end position="181"/>
    </location>
</feature>
<reference evidence="7" key="1">
    <citation type="journal article" date="2014" name="Proc. Natl. Acad. Sci. U.S.A.">
        <title>Extensive sampling of basidiomycete genomes demonstrates inadequacy of the white-rot/brown-rot paradigm for wood decay fungi.</title>
        <authorList>
            <person name="Riley R."/>
            <person name="Salamov A.A."/>
            <person name="Brown D.W."/>
            <person name="Nagy L.G."/>
            <person name="Floudas D."/>
            <person name="Held B.W."/>
            <person name="Levasseur A."/>
            <person name="Lombard V."/>
            <person name="Morin E."/>
            <person name="Otillar R."/>
            <person name="Lindquist E.A."/>
            <person name="Sun H."/>
            <person name="LaButti K.M."/>
            <person name="Schmutz J."/>
            <person name="Jabbour D."/>
            <person name="Luo H."/>
            <person name="Baker S.E."/>
            <person name="Pisabarro A.G."/>
            <person name="Walton J.D."/>
            <person name="Blanchette R.A."/>
            <person name="Henrissat B."/>
            <person name="Martin F."/>
            <person name="Cullen D."/>
            <person name="Hibbett D.S."/>
            <person name="Grigoriev I.V."/>
        </authorList>
    </citation>
    <scope>NUCLEOTIDE SEQUENCE [LARGE SCALE GENOMIC DNA]</scope>
    <source>
        <strain evidence="7">FD-172 SS1</strain>
    </source>
</reference>
<feature type="chain" id="PRO_5001646026" description="Protein YTP1-like C-terminal domain-containing protein" evidence="3">
    <location>
        <begin position="17"/>
        <end position="672"/>
    </location>
</feature>
<dbReference type="InterPro" id="IPR018827">
    <property type="entry name" value="YTP1_C"/>
</dbReference>
<dbReference type="HOGENOM" id="CLU_012543_0_0_1"/>
<dbReference type="AlphaFoldDB" id="A0A067MX17"/>
<feature type="domain" description="Protein YTP1-like C-terminal" evidence="5">
    <location>
        <begin position="344"/>
        <end position="625"/>
    </location>
</feature>
<feature type="transmembrane region" description="Helical" evidence="2">
    <location>
        <begin position="377"/>
        <end position="399"/>
    </location>
</feature>
<gene>
    <name evidence="6" type="ORF">BOTBODRAFT_31175</name>
</gene>
<feature type="transmembrane region" description="Helical" evidence="2">
    <location>
        <begin position="127"/>
        <end position="146"/>
    </location>
</feature>
<feature type="transmembrane region" description="Helical" evidence="2">
    <location>
        <begin position="448"/>
        <end position="467"/>
    </location>
</feature>
<keyword evidence="3" id="KW-0732">Signal</keyword>
<dbReference type="PANTHER" id="PTHR31685:SF3">
    <property type="entry name" value="INTEGRAL MEMBRANE PROTEIN (AFU_ORTHOLOGUE AFUA_6G12730)"/>
    <property type="match status" value="1"/>
</dbReference>
<keyword evidence="2" id="KW-1133">Transmembrane helix</keyword>
<evidence type="ECO:0000259" key="4">
    <source>
        <dbReference type="Pfam" id="PF10348"/>
    </source>
</evidence>
<evidence type="ECO:0008006" key="8">
    <source>
        <dbReference type="Google" id="ProtNLM"/>
    </source>
</evidence>
<evidence type="ECO:0000256" key="2">
    <source>
        <dbReference type="SAM" id="Phobius"/>
    </source>
</evidence>
<evidence type="ECO:0000313" key="6">
    <source>
        <dbReference type="EMBL" id="KDQ16101.1"/>
    </source>
</evidence>
<keyword evidence="2" id="KW-0812">Transmembrane</keyword>
<evidence type="ECO:0000313" key="7">
    <source>
        <dbReference type="Proteomes" id="UP000027195"/>
    </source>
</evidence>
<proteinExistence type="predicted"/>
<feature type="transmembrane region" description="Helical" evidence="2">
    <location>
        <begin position="532"/>
        <end position="552"/>
    </location>
</feature>
<evidence type="ECO:0000259" key="5">
    <source>
        <dbReference type="Pfam" id="PF10355"/>
    </source>
</evidence>
<dbReference type="Pfam" id="PF10355">
    <property type="entry name" value="Ytp1"/>
    <property type="match status" value="1"/>
</dbReference>